<dbReference type="VEuPathDB" id="FungiDB:H257_19306"/>
<gene>
    <name evidence="3" type="ORF">AaE_012081</name>
</gene>
<dbReference type="PANTHER" id="PTHR33977:SF1">
    <property type="entry name" value="ZINC ION BINDING PROTEIN"/>
    <property type="match status" value="1"/>
</dbReference>
<dbReference type="AlphaFoldDB" id="A0A6A4ZDY7"/>
<reference evidence="3 4" key="1">
    <citation type="submission" date="2019-06" db="EMBL/GenBank/DDBJ databases">
        <title>Genomics analysis of Aphanomyces spp. identifies a new class of oomycete effector associated with host adaptation.</title>
        <authorList>
            <person name="Gaulin E."/>
        </authorList>
    </citation>
    <scope>NUCLEOTIDE SEQUENCE [LARGE SCALE GENOMIC DNA]</scope>
    <source>
        <strain evidence="3 4">E</strain>
    </source>
</reference>
<evidence type="ECO:0000313" key="4">
    <source>
        <dbReference type="Proteomes" id="UP000469452"/>
    </source>
</evidence>
<evidence type="ECO:0000313" key="3">
    <source>
        <dbReference type="EMBL" id="KAF0712232.1"/>
    </source>
</evidence>
<protein>
    <recommendedName>
        <fullName evidence="2">MULE transposase domain-containing protein</fullName>
    </recommendedName>
</protein>
<feature type="region of interest" description="Disordered" evidence="1">
    <location>
        <begin position="23"/>
        <end position="50"/>
    </location>
</feature>
<sequence>MLPSLSSLLQHALYGGNAGSARFPVPSSSDDGHSEPPFTSFGGTRITQQPPLRLPQAPLLQHRLWHDGAVDAIGRQAVIVPVDSEVDDDGEGDYDGSFDFDDNDAWDIFASIDWDIGGMDEEDISSDDGSYASDDTTPVVVADVLAMSNQPRKNTMLDWLRMGEFESYALAKDSVAPSSTQSTKTTRCTVCLGPGVHDMCTRFRFFISFSVFGSGTAALFTRFRAVEGVDAIGFTVTYSAIGGGILGLTPGLETGSDTAAPLGKVIGVLEFGMTNVIPFGPNRLFAEGITPSRAQHRLKSVLPAHAMPHLKTFQDRYRYYRLSTLNEHSKPSVMARLLVESRLDVGWDSTTYFSFGFEVVDGAPQIGYGGTSGVFKVGITTKQLLQGMNRDPSTFIFHWDATYKINSMAYPVLICGMTDPGGRFHPVAFFVIGEESTDEYEWAMRELMKVYEAVVGSPLKLDYVMGDAAKAPIAAMKNLPQLGIKTLLMCFYHCVACVNKRLGAVPQNVKALVSKHMFMMHYSRSGVECQQHWGAAKAAWSACEVLVTKDFVRYFETQWFSGDTTNWQVYHTPSGFPTTNNPCELFNKHFKGLSVLTFDLTSIRRDIYPAYSAWFVRNVPFAGNDGRRVVNVQSATIQDQPIDEQEVTAALSALG</sequence>
<comment type="caution">
    <text evidence="3">The sequence shown here is derived from an EMBL/GenBank/DDBJ whole genome shotgun (WGS) entry which is preliminary data.</text>
</comment>
<feature type="domain" description="MULE transposase" evidence="2">
    <location>
        <begin position="398"/>
        <end position="495"/>
    </location>
</feature>
<dbReference type="PANTHER" id="PTHR33977">
    <property type="entry name" value="ZINC ION BINDING PROTEIN"/>
    <property type="match status" value="1"/>
</dbReference>
<dbReference type="Pfam" id="PF10551">
    <property type="entry name" value="MULE"/>
    <property type="match status" value="1"/>
</dbReference>
<organism evidence="3 4">
    <name type="scientific">Aphanomyces astaci</name>
    <name type="common">Crayfish plague agent</name>
    <dbReference type="NCBI Taxonomy" id="112090"/>
    <lineage>
        <taxon>Eukaryota</taxon>
        <taxon>Sar</taxon>
        <taxon>Stramenopiles</taxon>
        <taxon>Oomycota</taxon>
        <taxon>Saprolegniomycetes</taxon>
        <taxon>Saprolegniales</taxon>
        <taxon>Verrucalvaceae</taxon>
        <taxon>Aphanomyces</taxon>
    </lineage>
</organism>
<evidence type="ECO:0000256" key="1">
    <source>
        <dbReference type="SAM" id="MobiDB-lite"/>
    </source>
</evidence>
<accession>A0A6A4ZDY7</accession>
<dbReference type="EMBL" id="VJMI01017866">
    <property type="protein sequence ID" value="KAF0712232.1"/>
    <property type="molecule type" value="Genomic_DNA"/>
</dbReference>
<dbReference type="InterPro" id="IPR018289">
    <property type="entry name" value="MULE_transposase_dom"/>
</dbReference>
<proteinExistence type="predicted"/>
<dbReference type="Proteomes" id="UP000469452">
    <property type="component" value="Unassembled WGS sequence"/>
</dbReference>
<name>A0A6A4ZDY7_APHAT</name>
<evidence type="ECO:0000259" key="2">
    <source>
        <dbReference type="Pfam" id="PF10551"/>
    </source>
</evidence>